<reference evidence="8" key="1">
    <citation type="submission" date="2021-06" db="EMBL/GenBank/DDBJ databases">
        <authorList>
            <person name="Kallberg Y."/>
            <person name="Tangrot J."/>
            <person name="Rosling A."/>
        </authorList>
    </citation>
    <scope>NUCLEOTIDE SEQUENCE</scope>
    <source>
        <strain evidence="8">CL551</strain>
    </source>
</reference>
<evidence type="ECO:0000256" key="5">
    <source>
        <dbReference type="SAM" id="MobiDB-lite"/>
    </source>
</evidence>
<dbReference type="InterPro" id="IPR000340">
    <property type="entry name" value="Dual-sp_phosphatase_cat-dom"/>
</dbReference>
<keyword evidence="4" id="KW-0904">Protein phosphatase</keyword>
<sequence length="445" mass="50437">SFNVNLPTLLIKRYRRGTMSKFSLDSFITTPEGRDRYLDRVHDDGGKYQHDIIVFDETMDETDKVSPGWTLLSVLERAMLSFHNTPSSENIDENCDIHRGRVYWLKGGFEAFRSWDKCKEFIVSGLEVGETCDHDESSESTTMDLEIQDQGGPGLVRRDSLFSVNTERNSLRRKRSDKQSDENHQQSPADPAAIKQSELSRGRRASNGLQYLFPQTNSDRRLSENLSLYSAGAHNQLMNTVKTNNLDGSLDSPSTPAPITHPETTFIVSTIIPNFLYLGPEISKKEEVEEIEAKGIKRILNMAFECTDTLGLNEKFDQYLKLNVKDSVEEDVESGLKIAVSFIEQAERDQMPVYVHCKAGKSRSVTAVLAFLIKSRKWTLKRAYDYVMERRSGICPNIGFVAELMRVEEVVLGIKRNNGLDLGEKKMTSMEGIELLKKKPHTASF</sequence>
<dbReference type="CDD" id="cd14498">
    <property type="entry name" value="DSP"/>
    <property type="match status" value="1"/>
</dbReference>
<dbReference type="EMBL" id="CAJVPV010018546">
    <property type="protein sequence ID" value="CAG8707570.1"/>
    <property type="molecule type" value="Genomic_DNA"/>
</dbReference>
<protein>
    <recommendedName>
        <fullName evidence="2">protein-tyrosine-phosphatase</fullName>
        <ecNumber evidence="2">3.1.3.48</ecNumber>
    </recommendedName>
</protein>
<dbReference type="PROSITE" id="PS50054">
    <property type="entry name" value="TYR_PHOSPHATASE_DUAL"/>
    <property type="match status" value="1"/>
</dbReference>
<feature type="domain" description="Tyrosine specific protein phosphatases" evidence="7">
    <location>
        <begin position="333"/>
        <end position="394"/>
    </location>
</feature>
<feature type="domain" description="Tyrosine-protein phosphatase" evidence="6">
    <location>
        <begin position="266"/>
        <end position="413"/>
    </location>
</feature>
<proteinExistence type="inferred from homology"/>
<dbReference type="GO" id="GO:0043409">
    <property type="term" value="P:negative regulation of MAPK cascade"/>
    <property type="evidence" value="ECO:0007669"/>
    <property type="project" value="TreeGrafter"/>
</dbReference>
<dbReference type="OrthoDB" id="273181at2759"/>
<dbReference type="PROSITE" id="PS50056">
    <property type="entry name" value="TYR_PHOSPHATASE_2"/>
    <property type="match status" value="1"/>
</dbReference>
<evidence type="ECO:0000256" key="4">
    <source>
        <dbReference type="ARBA" id="ARBA00022912"/>
    </source>
</evidence>
<gene>
    <name evidence="8" type="ORF">AMORRO_LOCUS12509</name>
</gene>
<evidence type="ECO:0000259" key="7">
    <source>
        <dbReference type="PROSITE" id="PS50056"/>
    </source>
</evidence>
<dbReference type="PANTHER" id="PTHR10159">
    <property type="entry name" value="DUAL SPECIFICITY PROTEIN PHOSPHATASE"/>
    <property type="match status" value="1"/>
</dbReference>
<evidence type="ECO:0000256" key="3">
    <source>
        <dbReference type="ARBA" id="ARBA00022801"/>
    </source>
</evidence>
<dbReference type="GO" id="GO:0004725">
    <property type="term" value="F:protein tyrosine phosphatase activity"/>
    <property type="evidence" value="ECO:0007669"/>
    <property type="project" value="UniProtKB-EC"/>
</dbReference>
<comment type="similarity">
    <text evidence="1">Belongs to the protein-tyrosine phosphatase family. Non-receptor class dual specificity subfamily.</text>
</comment>
<dbReference type="InterPro" id="IPR036873">
    <property type="entry name" value="Rhodanese-like_dom_sf"/>
</dbReference>
<comment type="caution">
    <text evidence="8">The sequence shown here is derived from an EMBL/GenBank/DDBJ whole genome shotgun (WGS) entry which is preliminary data.</text>
</comment>
<evidence type="ECO:0000259" key="6">
    <source>
        <dbReference type="PROSITE" id="PS50054"/>
    </source>
</evidence>
<organism evidence="8 9">
    <name type="scientific">Acaulospora morrowiae</name>
    <dbReference type="NCBI Taxonomy" id="94023"/>
    <lineage>
        <taxon>Eukaryota</taxon>
        <taxon>Fungi</taxon>
        <taxon>Fungi incertae sedis</taxon>
        <taxon>Mucoromycota</taxon>
        <taxon>Glomeromycotina</taxon>
        <taxon>Glomeromycetes</taxon>
        <taxon>Diversisporales</taxon>
        <taxon>Acaulosporaceae</taxon>
        <taxon>Acaulospora</taxon>
    </lineage>
</organism>
<keyword evidence="3" id="KW-0378">Hydrolase</keyword>
<dbReference type="GO" id="GO:0005737">
    <property type="term" value="C:cytoplasm"/>
    <property type="evidence" value="ECO:0007669"/>
    <property type="project" value="TreeGrafter"/>
</dbReference>
<evidence type="ECO:0000313" key="9">
    <source>
        <dbReference type="Proteomes" id="UP000789342"/>
    </source>
</evidence>
<dbReference type="EC" id="3.1.3.48" evidence="2"/>
<dbReference type="AlphaFoldDB" id="A0A9N9HVK8"/>
<feature type="region of interest" description="Disordered" evidence="5">
    <location>
        <begin position="132"/>
        <end position="209"/>
    </location>
</feature>
<name>A0A9N9HVK8_9GLOM</name>
<feature type="non-terminal residue" evidence="8">
    <location>
        <position position="445"/>
    </location>
</feature>
<dbReference type="InterPro" id="IPR020422">
    <property type="entry name" value="TYR_PHOSPHATASE_DUAL_dom"/>
</dbReference>
<dbReference type="SMART" id="SM00195">
    <property type="entry name" value="DSPc"/>
    <property type="match status" value="1"/>
</dbReference>
<dbReference type="InterPro" id="IPR000387">
    <property type="entry name" value="Tyr_Pase_dom"/>
</dbReference>
<evidence type="ECO:0000256" key="2">
    <source>
        <dbReference type="ARBA" id="ARBA00013064"/>
    </source>
</evidence>
<dbReference type="PANTHER" id="PTHR10159:SF530">
    <property type="entry name" value="DUAL SPECIFICITY PROTEIN PHOSPHATASE DDB_G0271350-RELATED"/>
    <property type="match status" value="1"/>
</dbReference>
<dbReference type="Proteomes" id="UP000789342">
    <property type="component" value="Unassembled WGS sequence"/>
</dbReference>
<evidence type="ECO:0000313" key="8">
    <source>
        <dbReference type="EMBL" id="CAG8707570.1"/>
    </source>
</evidence>
<keyword evidence="9" id="KW-1185">Reference proteome</keyword>
<dbReference type="SUPFAM" id="SSF52799">
    <property type="entry name" value="(Phosphotyrosine protein) phosphatases II"/>
    <property type="match status" value="1"/>
</dbReference>
<evidence type="ECO:0000256" key="1">
    <source>
        <dbReference type="ARBA" id="ARBA00008601"/>
    </source>
</evidence>
<dbReference type="Gene3D" id="3.40.250.10">
    <property type="entry name" value="Rhodanese-like domain"/>
    <property type="match status" value="1"/>
</dbReference>
<dbReference type="InterPro" id="IPR029021">
    <property type="entry name" value="Prot-tyrosine_phosphatase-like"/>
</dbReference>
<accession>A0A9N9HVK8</accession>
<dbReference type="Pfam" id="PF00782">
    <property type="entry name" value="DSPc"/>
    <property type="match status" value="1"/>
</dbReference>
<dbReference type="Gene3D" id="3.90.190.10">
    <property type="entry name" value="Protein tyrosine phosphatase superfamily"/>
    <property type="match status" value="1"/>
</dbReference>